<evidence type="ECO:0000313" key="2">
    <source>
        <dbReference type="Proteomes" id="UP000184114"/>
    </source>
</evidence>
<dbReference type="Proteomes" id="UP000184114">
    <property type="component" value="Unassembled WGS sequence"/>
</dbReference>
<dbReference type="STRING" id="1123404.SAMN02745784_01249"/>
<keyword evidence="2" id="KW-1185">Reference proteome</keyword>
<dbReference type="InterPro" id="IPR009899">
    <property type="entry name" value="ArdA"/>
</dbReference>
<organism evidence="1 2">
    <name type="scientific">Tissierella praeacuta DSM 18095</name>
    <dbReference type="NCBI Taxonomy" id="1123404"/>
    <lineage>
        <taxon>Bacteria</taxon>
        <taxon>Bacillati</taxon>
        <taxon>Bacillota</taxon>
        <taxon>Tissierellia</taxon>
        <taxon>Tissierellales</taxon>
        <taxon>Tissierellaceae</taxon>
        <taxon>Tissierella</taxon>
    </lineage>
</organism>
<reference evidence="2" key="1">
    <citation type="submission" date="2016-11" db="EMBL/GenBank/DDBJ databases">
        <authorList>
            <person name="Varghese N."/>
            <person name="Submissions S."/>
        </authorList>
    </citation>
    <scope>NUCLEOTIDE SEQUENCE [LARGE SCALE GENOMIC DNA]</scope>
    <source>
        <strain evidence="2">DSM 18095</strain>
    </source>
</reference>
<dbReference type="EMBL" id="FQTY01000004">
    <property type="protein sequence ID" value="SHE61513.1"/>
    <property type="molecule type" value="Genomic_DNA"/>
</dbReference>
<dbReference type="InterPro" id="IPR041893">
    <property type="entry name" value="ArdA_dom3"/>
</dbReference>
<sequence length="557" mass="64831">MLIRLKRIDRKEDESIMFNFPYEEGEISNVYNQLELETSTAPNCYIEEVVYDSDMNEVLKGKECNIDELNFLFKRMDSFDTKERKVFFASTFAENSKTIAELINLSFNTHCYSLVSDFNNLETVGKDLYLLEKQAVATRELEELDGGSFAMEVIKNNPNSRITPYGVLYKNSNVPEQIYNGKQFPPYHWKETVATIHLTAKGANEFIYLPCSDVGIEKALMRLETPYLHDCEVTIDSHNFSDRIINIISADTTPLIKIDTLNKLAKYYKEIGNHDIEYFEKLMDYVKPRTVEEIFALADSMYEFELFDGIHSVESYGRYMICDSGHFEYDSSLEEYIDFKRYGREKMAQEDGAFSNKGYIIYHGYNQKLANVLFENLGIMIPEEKELKTLKLYMPLTVTTYDIENDYGYRETLNEPMELGNYEIVDYIDEILEAIERDTLPEEKERDLMHYYDEHDSVNGKVAKYEFSVEMVDDELMGVAILILNDDLTNKELRKIKENVIGQAADGWGESFEQREISTDMGDVYISFWNSSKSWFIKTAEEMGINQNQIMGGMKFE</sequence>
<dbReference type="AlphaFoldDB" id="A0A1M4UY03"/>
<dbReference type="GeneID" id="90995618"/>
<accession>A0A1M4UY03</accession>
<proteinExistence type="predicted"/>
<evidence type="ECO:0000313" key="1">
    <source>
        <dbReference type="EMBL" id="SHE61513.1"/>
    </source>
</evidence>
<dbReference type="Pfam" id="PF07275">
    <property type="entry name" value="ArdA"/>
    <property type="match status" value="1"/>
</dbReference>
<dbReference type="Gene3D" id="1.10.10.1190">
    <property type="entry name" value="Antirestriction protein ArdA, domain 3"/>
    <property type="match status" value="1"/>
</dbReference>
<protein>
    <recommendedName>
        <fullName evidence="3">Antirestriction protein (ArdA)</fullName>
    </recommendedName>
</protein>
<evidence type="ECO:0008006" key="3">
    <source>
        <dbReference type="Google" id="ProtNLM"/>
    </source>
</evidence>
<dbReference type="RefSeq" id="WP_072974386.1">
    <property type="nucleotide sequence ID" value="NZ_FQTY01000004.1"/>
</dbReference>
<name>A0A1M4UY03_9FIRM</name>
<gene>
    <name evidence="1" type="ORF">SAMN02745784_01249</name>
</gene>